<name>A0ABQ6VBV3_9MICO</name>
<evidence type="ECO:0000313" key="2">
    <source>
        <dbReference type="Proteomes" id="UP000478836"/>
    </source>
</evidence>
<comment type="caution">
    <text evidence="1">The sequence shown here is derived from an EMBL/GenBank/DDBJ whole genome shotgun (WGS) entry which is preliminary data.</text>
</comment>
<dbReference type="EMBL" id="WAAO01000001">
    <property type="protein sequence ID" value="KAB1867746.1"/>
    <property type="molecule type" value="Genomic_DNA"/>
</dbReference>
<proteinExistence type="predicted"/>
<organism evidence="1 2">
    <name type="scientific">Microbacterium algeriense</name>
    <dbReference type="NCBI Taxonomy" id="2615184"/>
    <lineage>
        <taxon>Bacteria</taxon>
        <taxon>Bacillati</taxon>
        <taxon>Actinomycetota</taxon>
        <taxon>Actinomycetes</taxon>
        <taxon>Micrococcales</taxon>
        <taxon>Microbacteriaceae</taxon>
        <taxon>Microbacterium</taxon>
    </lineage>
</organism>
<evidence type="ECO:0000313" key="1">
    <source>
        <dbReference type="EMBL" id="KAB1867746.1"/>
    </source>
</evidence>
<gene>
    <name evidence="1" type="ORF">F6A08_07600</name>
</gene>
<dbReference type="PANTHER" id="PTHR48228:SF4">
    <property type="entry name" value="BLR3030 PROTEIN"/>
    <property type="match status" value="1"/>
</dbReference>
<keyword evidence="2" id="KW-1185">Reference proteome</keyword>
<dbReference type="InterPro" id="IPR023606">
    <property type="entry name" value="CoA-Trfase_III_dom_1_sf"/>
</dbReference>
<sequence>MAVSYRGDRFLTIDGAAPPVWSPFSGFWRTRDGWIRTHGNYPHHARALLSGLGLQPDADADHVRTALASLASGEGVAAITASGGLAVPVLRERPEDDRALRATPLLDIARLSPAYSVERRTSATAEQPLRGFRVLDLTRVIAGPVCTRTLALFGADVLRIDPPDLPEPEWQHFDTGHGKRSAVLDARSSQFRDLLETADAVVLGYRPAALDRLGLGPDELAHRYPGLVVAQLSAWGTDQPERAGFDSLVQAESGIALVESPDGHTPGVLPAQALDHSAGYLLAAAVTTLLQRRTREGGTWRVRTSLRRVAAELLGMPRADDPAPEEAFDPSPHLTHFTVGGRDVVTARPALAGTDFAPPRRWGRDQPVW</sequence>
<protein>
    <submittedName>
        <fullName evidence="1">Carnitine dehydratase</fullName>
    </submittedName>
</protein>
<dbReference type="SUPFAM" id="SSF89796">
    <property type="entry name" value="CoA-transferase family III (CaiB/BaiF)"/>
    <property type="match status" value="2"/>
</dbReference>
<dbReference type="PANTHER" id="PTHR48228">
    <property type="entry name" value="SUCCINYL-COA--D-CITRAMALATE COA-TRANSFERASE"/>
    <property type="match status" value="1"/>
</dbReference>
<dbReference type="InterPro" id="IPR003673">
    <property type="entry name" value="CoA-Trfase_fam_III"/>
</dbReference>
<reference evidence="2" key="1">
    <citation type="submission" date="2019-09" db="EMBL/GenBank/DDBJ databases">
        <title>Whole genome sequencing of Microbacterium maritypicum.</title>
        <authorList>
            <person name="Lenchi N."/>
        </authorList>
    </citation>
    <scope>NUCLEOTIDE SEQUENCE [LARGE SCALE GENOMIC DNA]</scope>
    <source>
        <strain evidence="2">G1</strain>
    </source>
</reference>
<accession>A0ABQ6VBV3</accession>
<dbReference type="Gene3D" id="3.40.50.10540">
    <property type="entry name" value="Crotonobetainyl-coa:carnitine coa-transferase, domain 1"/>
    <property type="match status" value="1"/>
</dbReference>
<dbReference type="Pfam" id="PF02515">
    <property type="entry name" value="CoA_transf_3"/>
    <property type="match status" value="1"/>
</dbReference>
<dbReference type="Proteomes" id="UP000478836">
    <property type="component" value="Unassembled WGS sequence"/>
</dbReference>
<dbReference type="InterPro" id="IPR050509">
    <property type="entry name" value="CoA-transferase_III"/>
</dbReference>